<dbReference type="CDD" id="cd02037">
    <property type="entry name" value="Mrp_NBP35"/>
    <property type="match status" value="1"/>
</dbReference>
<comment type="similarity">
    <text evidence="11">Belongs to the Mrp/NBP35 ATP-binding proteins family.</text>
</comment>
<dbReference type="Gramene" id="Mp8g04270.2">
    <property type="protein sequence ID" value="Mp8g04270.2.cds"/>
    <property type="gene ID" value="Mp8g04270"/>
</dbReference>
<dbReference type="GO" id="GO:0005739">
    <property type="term" value="C:mitochondrion"/>
    <property type="evidence" value="ECO:0000318"/>
    <property type="project" value="GO_Central"/>
</dbReference>
<dbReference type="Gramene" id="Mp8g04270.1">
    <property type="protein sequence ID" value="Mp8g04270.1.cds"/>
    <property type="gene ID" value="Mp8g04270"/>
</dbReference>
<evidence type="ECO:0000256" key="12">
    <source>
        <dbReference type="ARBA" id="ARBA00081370"/>
    </source>
</evidence>
<evidence type="ECO:0000256" key="10">
    <source>
        <dbReference type="ARBA" id="ARBA00023128"/>
    </source>
</evidence>
<evidence type="ECO:0000256" key="4">
    <source>
        <dbReference type="ARBA" id="ARBA00022723"/>
    </source>
</evidence>
<reference evidence="14" key="1">
    <citation type="journal article" date="2017" name="Cell">
        <title>Insights into land plant evolution garnered from the Marchantia polymorpha genome.</title>
        <authorList>
            <person name="Bowman J.L."/>
            <person name="Kohchi T."/>
            <person name="Yamato K.T."/>
            <person name="Jenkins J."/>
            <person name="Shu S."/>
            <person name="Ishizaki K."/>
            <person name="Yamaoka S."/>
            <person name="Nishihama R."/>
            <person name="Nakamura Y."/>
            <person name="Berger F."/>
            <person name="Adam C."/>
            <person name="Aki S.S."/>
            <person name="Althoff F."/>
            <person name="Araki T."/>
            <person name="Arteaga-Vazquez M.A."/>
            <person name="Balasubrmanian S."/>
            <person name="Barry K."/>
            <person name="Bauer D."/>
            <person name="Boehm C.R."/>
            <person name="Briginshaw L."/>
            <person name="Caballero-Perez J."/>
            <person name="Catarino B."/>
            <person name="Chen F."/>
            <person name="Chiyoda S."/>
            <person name="Chovatia M."/>
            <person name="Davies K.M."/>
            <person name="Delmans M."/>
            <person name="Demura T."/>
            <person name="Dierschke T."/>
            <person name="Dolan L."/>
            <person name="Dorantes-Acosta A.E."/>
            <person name="Eklund D.M."/>
            <person name="Florent S.N."/>
            <person name="Flores-Sandoval E."/>
            <person name="Fujiyama A."/>
            <person name="Fukuzawa H."/>
            <person name="Galik B."/>
            <person name="Grimanelli D."/>
            <person name="Grimwood J."/>
            <person name="Grossniklaus U."/>
            <person name="Hamada T."/>
            <person name="Haseloff J."/>
            <person name="Hetherington A.J."/>
            <person name="Higo A."/>
            <person name="Hirakawa Y."/>
            <person name="Hundley H.N."/>
            <person name="Ikeda Y."/>
            <person name="Inoue K."/>
            <person name="Inoue S.I."/>
            <person name="Ishida S."/>
            <person name="Jia Q."/>
            <person name="Kakita M."/>
            <person name="Kanazawa T."/>
            <person name="Kawai Y."/>
            <person name="Kawashima T."/>
            <person name="Kennedy M."/>
            <person name="Kinose K."/>
            <person name="Kinoshita T."/>
            <person name="Kohara Y."/>
            <person name="Koide E."/>
            <person name="Komatsu K."/>
            <person name="Kopischke S."/>
            <person name="Kubo M."/>
            <person name="Kyozuka J."/>
            <person name="Lagercrantz U."/>
            <person name="Lin S.S."/>
            <person name="Lindquist E."/>
            <person name="Lipzen A.M."/>
            <person name="Lu C.W."/>
            <person name="De Luna E."/>
            <person name="Martienssen R.A."/>
            <person name="Minamino N."/>
            <person name="Mizutani M."/>
            <person name="Mizutani M."/>
            <person name="Mochizuki N."/>
            <person name="Monte I."/>
            <person name="Mosher R."/>
            <person name="Nagasaki H."/>
            <person name="Nakagami H."/>
            <person name="Naramoto S."/>
            <person name="Nishitani K."/>
            <person name="Ohtani M."/>
            <person name="Okamoto T."/>
            <person name="Okumura M."/>
            <person name="Phillips J."/>
            <person name="Pollak B."/>
            <person name="Reinders A."/>
            <person name="Rovekamp M."/>
            <person name="Sano R."/>
            <person name="Sawa S."/>
            <person name="Schmid M.W."/>
            <person name="Shirakawa M."/>
            <person name="Solano R."/>
            <person name="Spunde A."/>
            <person name="Suetsugu N."/>
            <person name="Sugano S."/>
            <person name="Sugiyama A."/>
            <person name="Sun R."/>
            <person name="Suzuki Y."/>
            <person name="Takenaka M."/>
            <person name="Takezawa D."/>
            <person name="Tomogane H."/>
            <person name="Tsuzuki M."/>
            <person name="Ueda T."/>
            <person name="Umeda M."/>
            <person name="Ward J.M."/>
            <person name="Watanabe Y."/>
            <person name="Yazaki K."/>
            <person name="Yokoyama R."/>
            <person name="Yoshitake Y."/>
            <person name="Yotsui I."/>
            <person name="Zachgo S."/>
            <person name="Schmutz J."/>
        </authorList>
    </citation>
    <scope>NUCLEOTIDE SEQUENCE [LARGE SCALE GENOMIC DNA]</scope>
    <source>
        <strain evidence="14">Tak-1</strain>
    </source>
</reference>
<sequence>MYYGFLVKTTNQKIRGETMVRQIRSLVSSYGWKQQACSFLQESKIPWISNVRTYSNAPRGRPGEHRNPMNRLAVAGVESIIAVASGKGGVGKSTTAVNLAVALALECKLRVGLLDADVYGPSIPTLMKLQGRPQLDADSKMLPLENFGVRCMSMGFLMDKDAPAVWRGPMVMSALEKLMRGTAWGKIDVMVVDMPPGTGDAQISISQRLPLAGAVIVSTPQDLALVDARRGVTMFQKVEIPILGLIENMSFFKCPKCGERSDVFGHGGAHLTSQEMGMEFLGEVPLNMAIRETSDEGAPIVASSPSSEISGIYRAIARRIECKLGEWASSDGSVGPSIVIK</sequence>
<dbReference type="GO" id="GO:0051539">
    <property type="term" value="F:4 iron, 4 sulfur cluster binding"/>
    <property type="evidence" value="ECO:0000318"/>
    <property type="project" value="GO_Central"/>
</dbReference>
<proteinExistence type="inferred from homology"/>
<keyword evidence="3" id="KW-0004">4Fe-4S</keyword>
<evidence type="ECO:0000256" key="11">
    <source>
        <dbReference type="ARBA" id="ARBA00024036"/>
    </source>
</evidence>
<dbReference type="Proteomes" id="UP000244005">
    <property type="component" value="Unassembled WGS sequence"/>
</dbReference>
<name>A0A2R6W0M2_MARPO</name>
<keyword evidence="14" id="KW-1185">Reference proteome</keyword>
<evidence type="ECO:0000256" key="2">
    <source>
        <dbReference type="ARBA" id="ARBA00004173"/>
    </source>
</evidence>
<evidence type="ECO:0000256" key="7">
    <source>
        <dbReference type="ARBA" id="ARBA00022946"/>
    </source>
</evidence>
<accession>A0A2R6W0M2</accession>
<dbReference type="GO" id="GO:0016226">
    <property type="term" value="P:iron-sulfur cluster assembly"/>
    <property type="evidence" value="ECO:0000318"/>
    <property type="project" value="GO_Central"/>
</dbReference>
<dbReference type="InterPro" id="IPR027417">
    <property type="entry name" value="P-loop_NTPase"/>
</dbReference>
<dbReference type="EMBL" id="KZ772868">
    <property type="protein sequence ID" value="PTQ27399.1"/>
    <property type="molecule type" value="Genomic_DNA"/>
</dbReference>
<evidence type="ECO:0000256" key="8">
    <source>
        <dbReference type="ARBA" id="ARBA00023004"/>
    </source>
</evidence>
<dbReference type="EMBL" id="KZ772868">
    <property type="protein sequence ID" value="PTQ27400.1"/>
    <property type="molecule type" value="Genomic_DNA"/>
</dbReference>
<dbReference type="PROSITE" id="PS01215">
    <property type="entry name" value="MRP"/>
    <property type="match status" value="1"/>
</dbReference>
<reference evidence="13" key="2">
    <citation type="submission" date="2017-12" db="EMBL/GenBank/DDBJ databases">
        <title>WGS assembly of Marchantia polymorpha.</title>
        <authorList>
            <person name="Bowman J.L."/>
            <person name="Kohchi T."/>
            <person name="Yamato K.T."/>
            <person name="Jenkins J."/>
            <person name="Shu S."/>
            <person name="Ishizaki K."/>
            <person name="Yamaoka S."/>
            <person name="Nishihama R."/>
            <person name="Nakamura Y."/>
            <person name="Berger F."/>
            <person name="Adam C."/>
            <person name="Aki S.S."/>
            <person name="Althoff F."/>
            <person name="Araki T."/>
            <person name="Arteaga-Vazquez M.A."/>
            <person name="Balasubrmanian S."/>
            <person name="Bauer D."/>
            <person name="Boehm C.R."/>
            <person name="Briginshaw L."/>
            <person name="Caballero-Perez J."/>
            <person name="Catarino B."/>
            <person name="Chen F."/>
            <person name="Chiyoda S."/>
            <person name="Chovatia M."/>
            <person name="Davies K.M."/>
            <person name="Delmans M."/>
            <person name="Demura T."/>
            <person name="Dierschke T."/>
            <person name="Dolan L."/>
            <person name="Dorantes-Acosta A.E."/>
            <person name="Eklund D.M."/>
            <person name="Florent S.N."/>
            <person name="Flores-Sandoval E."/>
            <person name="Fujiyama A."/>
            <person name="Fukuzawa H."/>
            <person name="Galik B."/>
            <person name="Grimanelli D."/>
            <person name="Grimwood J."/>
            <person name="Grossniklaus U."/>
            <person name="Hamada T."/>
            <person name="Haseloff J."/>
            <person name="Hetherington A.J."/>
            <person name="Higo A."/>
            <person name="Hirakawa Y."/>
            <person name="Hundley H.N."/>
            <person name="Ikeda Y."/>
            <person name="Inoue K."/>
            <person name="Inoue S."/>
            <person name="Ishida S."/>
            <person name="Jia Q."/>
            <person name="Kakita M."/>
            <person name="Kanazawa T."/>
            <person name="Kawai Y."/>
            <person name="Kawashima T."/>
            <person name="Kennedy M."/>
            <person name="Kinose K."/>
            <person name="Kinoshita T."/>
            <person name="Kohara Y."/>
            <person name="Koide E."/>
            <person name="Komatsu K."/>
            <person name="Kopischke S."/>
            <person name="Kubo M."/>
            <person name="Kyozuka J."/>
            <person name="Lagercrantz U."/>
            <person name="Lin S.S."/>
            <person name="Lindquist E."/>
            <person name="Lipzen A.M."/>
            <person name="Lu C."/>
            <person name="Luna E.D."/>
            <person name="Martienssen R.A."/>
            <person name="Minamino N."/>
            <person name="Mizutani M."/>
            <person name="Mizutani M."/>
            <person name="Mochizuki N."/>
            <person name="Monte I."/>
            <person name="Mosher R."/>
            <person name="Nagasaki H."/>
            <person name="Nakagami H."/>
            <person name="Naramoto S."/>
            <person name="Nishitani K."/>
            <person name="Ohtani M."/>
            <person name="Okamoto T."/>
            <person name="Okumura M."/>
            <person name="Phillips J."/>
            <person name="Pollak B."/>
            <person name="Reinders A."/>
            <person name="Roevekamp M."/>
            <person name="Sano R."/>
            <person name="Sawa S."/>
            <person name="Schmid M.W."/>
            <person name="Shirakawa M."/>
            <person name="Solano R."/>
            <person name="Spunde A."/>
            <person name="Suetsugu N."/>
            <person name="Sugano S."/>
            <person name="Sugiyama A."/>
            <person name="Sun R."/>
            <person name="Suzuki Y."/>
            <person name="Takenaka M."/>
            <person name="Takezawa D."/>
            <person name="Tomogane H."/>
            <person name="Tsuzuki M."/>
            <person name="Ueda T."/>
            <person name="Umeda M."/>
            <person name="Ward J.M."/>
            <person name="Watanabe Y."/>
            <person name="Yazaki K."/>
            <person name="Yokoyama R."/>
            <person name="Yoshitake Y."/>
            <person name="Yotsui I."/>
            <person name="Zachgo S."/>
            <person name="Schmutz J."/>
        </authorList>
    </citation>
    <scope>NUCLEOTIDE SEQUENCE [LARGE SCALE GENOMIC DNA]</scope>
    <source>
        <strain evidence="13">Tak-1</strain>
    </source>
</reference>
<dbReference type="OMA" id="CNHESHI"/>
<keyword evidence="7" id="KW-0809">Transit peptide</keyword>
<protein>
    <recommendedName>
        <fullName evidence="12">Nucleotide-binding protein-like</fullName>
    </recommendedName>
</protein>
<evidence type="ECO:0000256" key="3">
    <source>
        <dbReference type="ARBA" id="ARBA00022485"/>
    </source>
</evidence>
<dbReference type="InterPro" id="IPR033756">
    <property type="entry name" value="YlxH/NBP35"/>
</dbReference>
<comment type="subcellular location">
    <subcellularLocation>
        <location evidence="2">Mitochondrion</location>
    </subcellularLocation>
</comment>
<dbReference type="GO" id="GO:0032543">
    <property type="term" value="P:mitochondrial translation"/>
    <property type="evidence" value="ECO:0007669"/>
    <property type="project" value="EnsemblPlants"/>
</dbReference>
<dbReference type="Gene3D" id="3.40.50.300">
    <property type="entry name" value="P-loop containing nucleotide triphosphate hydrolases"/>
    <property type="match status" value="1"/>
</dbReference>
<evidence type="ECO:0000256" key="6">
    <source>
        <dbReference type="ARBA" id="ARBA00022840"/>
    </source>
</evidence>
<keyword evidence="4" id="KW-0479">Metal-binding</keyword>
<dbReference type="GO" id="GO:0005759">
    <property type="term" value="C:mitochondrial matrix"/>
    <property type="evidence" value="ECO:0007669"/>
    <property type="project" value="EnsemblPlants"/>
</dbReference>
<comment type="cofactor">
    <cofactor evidence="1">
        <name>[4Fe-4S] cluster</name>
        <dbReference type="ChEBI" id="CHEBI:49883"/>
    </cofactor>
</comment>
<dbReference type="FunFam" id="3.40.50.300:FF:000709">
    <property type="entry name" value="Iron-sulfur protein NUBPL isoform X1"/>
    <property type="match status" value="1"/>
</dbReference>
<dbReference type="GO" id="GO:0046872">
    <property type="term" value="F:metal ion binding"/>
    <property type="evidence" value="ECO:0007669"/>
    <property type="project" value="UniProtKB-KW"/>
</dbReference>
<dbReference type="GO" id="GO:0032981">
    <property type="term" value="P:mitochondrial respiratory chain complex I assembly"/>
    <property type="evidence" value="ECO:0000318"/>
    <property type="project" value="GO_Central"/>
</dbReference>
<dbReference type="InterPro" id="IPR019591">
    <property type="entry name" value="Mrp/NBP35_ATP-bd"/>
</dbReference>
<dbReference type="OrthoDB" id="1741334at2759"/>
<dbReference type="PANTHER" id="PTHR42961">
    <property type="entry name" value="IRON-SULFUR PROTEIN NUBPL"/>
    <property type="match status" value="1"/>
</dbReference>
<dbReference type="AlphaFoldDB" id="A0A2R6W0M2"/>
<evidence type="ECO:0000256" key="1">
    <source>
        <dbReference type="ARBA" id="ARBA00001966"/>
    </source>
</evidence>
<gene>
    <name evidence="13" type="ORF">MARPO_0200s0003</name>
</gene>
<keyword evidence="10" id="KW-0496">Mitochondrion</keyword>
<dbReference type="Pfam" id="PF10609">
    <property type="entry name" value="ParA"/>
    <property type="match status" value="1"/>
</dbReference>
<dbReference type="InterPro" id="IPR000808">
    <property type="entry name" value="Mrp-like_CS"/>
</dbReference>
<evidence type="ECO:0000313" key="14">
    <source>
        <dbReference type="Proteomes" id="UP000244005"/>
    </source>
</evidence>
<keyword evidence="5" id="KW-0547">Nucleotide-binding</keyword>
<dbReference type="HAMAP" id="MF_02040">
    <property type="entry name" value="Mrp_NBP35"/>
    <property type="match status" value="1"/>
</dbReference>
<evidence type="ECO:0000256" key="5">
    <source>
        <dbReference type="ARBA" id="ARBA00022741"/>
    </source>
</evidence>
<dbReference type="GO" id="GO:0140663">
    <property type="term" value="F:ATP-dependent FeS chaperone activity"/>
    <property type="evidence" value="ECO:0007669"/>
    <property type="project" value="InterPro"/>
</dbReference>
<dbReference type="GO" id="GO:0005524">
    <property type="term" value="F:ATP binding"/>
    <property type="evidence" value="ECO:0007669"/>
    <property type="project" value="UniProtKB-KW"/>
</dbReference>
<dbReference type="SUPFAM" id="SSF52540">
    <property type="entry name" value="P-loop containing nucleoside triphosphate hydrolases"/>
    <property type="match status" value="1"/>
</dbReference>
<evidence type="ECO:0000256" key="9">
    <source>
        <dbReference type="ARBA" id="ARBA00023014"/>
    </source>
</evidence>
<keyword evidence="6" id="KW-0067">ATP-binding</keyword>
<organism evidence="13 14">
    <name type="scientific">Marchantia polymorpha</name>
    <name type="common">Common liverwort</name>
    <name type="synonym">Marchantia aquatica</name>
    <dbReference type="NCBI Taxonomy" id="3197"/>
    <lineage>
        <taxon>Eukaryota</taxon>
        <taxon>Viridiplantae</taxon>
        <taxon>Streptophyta</taxon>
        <taxon>Embryophyta</taxon>
        <taxon>Marchantiophyta</taxon>
        <taxon>Marchantiopsida</taxon>
        <taxon>Marchantiidae</taxon>
        <taxon>Marchantiales</taxon>
        <taxon>Marchantiaceae</taxon>
        <taxon>Marchantia</taxon>
    </lineage>
</organism>
<dbReference type="InterPro" id="IPR044304">
    <property type="entry name" value="NUBPL-like"/>
</dbReference>
<evidence type="ECO:0000313" key="13">
    <source>
        <dbReference type="EMBL" id="PTQ27400.1"/>
    </source>
</evidence>
<keyword evidence="8" id="KW-0408">Iron</keyword>
<keyword evidence="9" id="KW-0411">Iron-sulfur</keyword>
<dbReference type="PANTHER" id="PTHR42961:SF2">
    <property type="entry name" value="IRON-SULFUR PROTEIN NUBPL"/>
    <property type="match status" value="1"/>
</dbReference>